<keyword evidence="3" id="KW-0067">ATP-binding</keyword>
<dbReference type="EMBL" id="CP015756">
    <property type="protein sequence ID" value="APC39693.1"/>
    <property type="molecule type" value="Genomic_DNA"/>
</dbReference>
<dbReference type="STRING" id="1552.A7L45_06235"/>
<dbReference type="Proteomes" id="UP000182569">
    <property type="component" value="Chromosome"/>
</dbReference>
<reference evidence="6" key="1">
    <citation type="journal article" date="2016" name="Front. Microbiol.">
        <title>Complete Genome Sequence of Clostridium estertheticum DSM 8809, a Microbe Identified in Spoiled Vacuum Packed Beef.</title>
        <authorList>
            <person name="Yu Z."/>
            <person name="Gunn L."/>
            <person name="Brennan E."/>
            <person name="Reid R."/>
            <person name="Wall P.G."/>
            <person name="Gaora O.P."/>
            <person name="Hurley D."/>
            <person name="Bolton D."/>
            <person name="Fanning S."/>
        </authorList>
    </citation>
    <scope>NUCLEOTIDE SEQUENCE [LARGE SCALE GENOMIC DNA]</scope>
    <source>
        <strain evidence="6">DSM 8809</strain>
    </source>
</reference>
<protein>
    <submittedName>
        <fullName evidence="5">ABC transporter</fullName>
    </submittedName>
</protein>
<evidence type="ECO:0000256" key="2">
    <source>
        <dbReference type="ARBA" id="ARBA00022741"/>
    </source>
</evidence>
<dbReference type="InterPro" id="IPR050093">
    <property type="entry name" value="ABC_SmlMolc_Importer"/>
</dbReference>
<proteinExistence type="predicted"/>
<sequence length="360" mass="41150">MSLEVDIIKKLQGFELKVKFKADNYTLGFLGSSGSGKSMTLRCIAGIATPDTGRIVLNNRVLFDSEKKINMPIRERKVGFLFQNYALFPNMTVEENIGFGLIKRISKVDKVNKISKKIMDLQLNGMEKRYPYQLSGGQQQRVALARALVVDPEILLLDEPFSALDEHLRNNMIIRLKEDLKEFKGTSIFVTHNMEEAYQLCNNIIIIAGGKIDAVGHKDVIFNNPPTLYSAKLTGCKNISKARKIEPNIIEAVDWGCKITFNYEIEGDITYIGIRAHYLEICEEDEVINTFNCWVVFTSEALFRIKVYLKFGKPILGEKDYNIMWDISKEEWDLIKQKPLPLKIRINTDKVIKIKKSISN</sequence>
<keyword evidence="6" id="KW-1185">Reference proteome</keyword>
<dbReference type="InterPro" id="IPR027417">
    <property type="entry name" value="P-loop_NTPase"/>
</dbReference>
<evidence type="ECO:0000259" key="4">
    <source>
        <dbReference type="PROSITE" id="PS50893"/>
    </source>
</evidence>
<evidence type="ECO:0000313" key="5">
    <source>
        <dbReference type="EMBL" id="APC39693.1"/>
    </source>
</evidence>
<dbReference type="KEGG" id="ceu:A7L45_06235"/>
<dbReference type="GO" id="GO:0005524">
    <property type="term" value="F:ATP binding"/>
    <property type="evidence" value="ECO:0007669"/>
    <property type="project" value="UniProtKB-KW"/>
</dbReference>
<dbReference type="SUPFAM" id="SSF52540">
    <property type="entry name" value="P-loop containing nucleoside triphosphate hydrolases"/>
    <property type="match status" value="1"/>
</dbReference>
<evidence type="ECO:0000313" key="6">
    <source>
        <dbReference type="Proteomes" id="UP000182569"/>
    </source>
</evidence>
<dbReference type="OrthoDB" id="9802264at2"/>
<accession>A0A1J0GEE0</accession>
<dbReference type="InterPro" id="IPR017871">
    <property type="entry name" value="ABC_transporter-like_CS"/>
</dbReference>
<dbReference type="PROSITE" id="PS00211">
    <property type="entry name" value="ABC_TRANSPORTER_1"/>
    <property type="match status" value="1"/>
</dbReference>
<dbReference type="GO" id="GO:0016887">
    <property type="term" value="F:ATP hydrolysis activity"/>
    <property type="evidence" value="ECO:0007669"/>
    <property type="project" value="InterPro"/>
</dbReference>
<dbReference type="Gene3D" id="3.40.50.300">
    <property type="entry name" value="P-loop containing nucleotide triphosphate hydrolases"/>
    <property type="match status" value="1"/>
</dbReference>
<gene>
    <name evidence="5" type="ORF">A7L45_06235</name>
</gene>
<dbReference type="PROSITE" id="PS50893">
    <property type="entry name" value="ABC_TRANSPORTER_2"/>
    <property type="match status" value="1"/>
</dbReference>
<organism evidence="5 6">
    <name type="scientific">Clostridium estertheticum subsp. estertheticum</name>
    <dbReference type="NCBI Taxonomy" id="1552"/>
    <lineage>
        <taxon>Bacteria</taxon>
        <taxon>Bacillati</taxon>
        <taxon>Bacillota</taxon>
        <taxon>Clostridia</taxon>
        <taxon>Eubacteriales</taxon>
        <taxon>Clostridiaceae</taxon>
        <taxon>Clostridium</taxon>
    </lineage>
</organism>
<dbReference type="InterPro" id="IPR003593">
    <property type="entry name" value="AAA+_ATPase"/>
</dbReference>
<dbReference type="AlphaFoldDB" id="A0A1J0GEE0"/>
<dbReference type="InterPro" id="IPR003439">
    <property type="entry name" value="ABC_transporter-like_ATP-bd"/>
</dbReference>
<name>A0A1J0GEE0_9CLOT</name>
<keyword evidence="1" id="KW-0813">Transport</keyword>
<keyword evidence="2" id="KW-0547">Nucleotide-binding</keyword>
<dbReference type="PANTHER" id="PTHR42781">
    <property type="entry name" value="SPERMIDINE/PUTRESCINE IMPORT ATP-BINDING PROTEIN POTA"/>
    <property type="match status" value="1"/>
</dbReference>
<dbReference type="PANTHER" id="PTHR42781:SF4">
    <property type="entry name" value="SPERMIDINE_PUTRESCINE IMPORT ATP-BINDING PROTEIN POTA"/>
    <property type="match status" value="1"/>
</dbReference>
<dbReference type="RefSeq" id="WP_071611986.1">
    <property type="nucleotide sequence ID" value="NZ_CP015756.1"/>
</dbReference>
<evidence type="ECO:0000256" key="1">
    <source>
        <dbReference type="ARBA" id="ARBA00022448"/>
    </source>
</evidence>
<dbReference type="Pfam" id="PF00005">
    <property type="entry name" value="ABC_tran"/>
    <property type="match status" value="1"/>
</dbReference>
<feature type="domain" description="ABC transporter" evidence="4">
    <location>
        <begin position="3"/>
        <end position="234"/>
    </location>
</feature>
<dbReference type="SMART" id="SM00382">
    <property type="entry name" value="AAA"/>
    <property type="match status" value="1"/>
</dbReference>
<evidence type="ECO:0000256" key="3">
    <source>
        <dbReference type="ARBA" id="ARBA00022840"/>
    </source>
</evidence>